<reference evidence="2" key="1">
    <citation type="submission" date="2016-06" db="EMBL/GenBank/DDBJ databases">
        <title>Parallel loss of symbiosis genes in relatives of nitrogen-fixing non-legume Parasponia.</title>
        <authorList>
            <person name="Van Velzen R."/>
            <person name="Holmer R."/>
            <person name="Bu F."/>
            <person name="Rutten L."/>
            <person name="Van Zeijl A."/>
            <person name="Liu W."/>
            <person name="Santuari L."/>
            <person name="Cao Q."/>
            <person name="Sharma T."/>
            <person name="Shen D."/>
            <person name="Roswanjaya Y."/>
            <person name="Wardhani T."/>
            <person name="Kalhor M.S."/>
            <person name="Jansen J."/>
            <person name="Van den Hoogen J."/>
            <person name="Gungor B."/>
            <person name="Hartog M."/>
            <person name="Hontelez J."/>
            <person name="Verver J."/>
            <person name="Yang W.-C."/>
            <person name="Schijlen E."/>
            <person name="Repin R."/>
            <person name="Schilthuizen M."/>
            <person name="Schranz E."/>
            <person name="Heidstra R."/>
            <person name="Miyata K."/>
            <person name="Fedorova E."/>
            <person name="Kohlen W."/>
            <person name="Bisseling T."/>
            <person name="Smit S."/>
            <person name="Geurts R."/>
        </authorList>
    </citation>
    <scope>NUCLEOTIDE SEQUENCE [LARGE SCALE GENOMIC DNA]</scope>
    <source>
        <strain evidence="2">cv. WU1-14</strain>
    </source>
</reference>
<dbReference type="OrthoDB" id="1681765at2759"/>
<protein>
    <submittedName>
        <fullName evidence="1">Uncharacterized protein</fullName>
    </submittedName>
</protein>
<proteinExistence type="predicted"/>
<evidence type="ECO:0000313" key="2">
    <source>
        <dbReference type="Proteomes" id="UP000237105"/>
    </source>
</evidence>
<sequence length="59" mass="6607">MNNCPLKKQVKIALAFFITHNFITIYNMRDPLLSKYNINGATIAEIGGQDPDPSIDIQV</sequence>
<organism evidence="1 2">
    <name type="scientific">Parasponia andersonii</name>
    <name type="common">Sponia andersonii</name>
    <dbReference type="NCBI Taxonomy" id="3476"/>
    <lineage>
        <taxon>Eukaryota</taxon>
        <taxon>Viridiplantae</taxon>
        <taxon>Streptophyta</taxon>
        <taxon>Embryophyta</taxon>
        <taxon>Tracheophyta</taxon>
        <taxon>Spermatophyta</taxon>
        <taxon>Magnoliopsida</taxon>
        <taxon>eudicotyledons</taxon>
        <taxon>Gunneridae</taxon>
        <taxon>Pentapetalae</taxon>
        <taxon>rosids</taxon>
        <taxon>fabids</taxon>
        <taxon>Rosales</taxon>
        <taxon>Cannabaceae</taxon>
        <taxon>Parasponia</taxon>
    </lineage>
</organism>
<name>A0A2P5B089_PARAD</name>
<dbReference type="EMBL" id="JXTB01000396">
    <property type="protein sequence ID" value="PON42227.1"/>
    <property type="molecule type" value="Genomic_DNA"/>
</dbReference>
<gene>
    <name evidence="1" type="ORF">PanWU01x14_283430</name>
</gene>
<evidence type="ECO:0000313" key="1">
    <source>
        <dbReference type="EMBL" id="PON42227.1"/>
    </source>
</evidence>
<keyword evidence="2" id="KW-1185">Reference proteome</keyword>
<dbReference type="Proteomes" id="UP000237105">
    <property type="component" value="Unassembled WGS sequence"/>
</dbReference>
<accession>A0A2P5B089</accession>
<comment type="caution">
    <text evidence="1">The sequence shown here is derived from an EMBL/GenBank/DDBJ whole genome shotgun (WGS) entry which is preliminary data.</text>
</comment>
<dbReference type="AlphaFoldDB" id="A0A2P5B089"/>